<reference evidence="2 3" key="2">
    <citation type="journal article" date="2010" name="Stand. Genomic Sci.">
        <title>Complete genome sequence of Desulfohalobium retbaense type strain (HR(100)).</title>
        <authorList>
            <person name="Spring S."/>
            <person name="Nolan M."/>
            <person name="Lapidus A."/>
            <person name="Glavina Del Rio T."/>
            <person name="Copeland A."/>
            <person name="Tice H."/>
            <person name="Cheng J.F."/>
            <person name="Lucas S."/>
            <person name="Land M."/>
            <person name="Chen F."/>
            <person name="Bruce D."/>
            <person name="Goodwin L."/>
            <person name="Pitluck S."/>
            <person name="Ivanova N."/>
            <person name="Mavromatis K."/>
            <person name="Mikhailova N."/>
            <person name="Pati A."/>
            <person name="Chen A."/>
            <person name="Palaniappan K."/>
            <person name="Hauser L."/>
            <person name="Chang Y.J."/>
            <person name="Jeffries C.D."/>
            <person name="Munk C."/>
            <person name="Kiss H."/>
            <person name="Chain P."/>
            <person name="Han C."/>
            <person name="Brettin T."/>
            <person name="Detter J.C."/>
            <person name="Schuler E."/>
            <person name="Goker M."/>
            <person name="Rohde M."/>
            <person name="Bristow J."/>
            <person name="Eisen J.A."/>
            <person name="Markowitz V."/>
            <person name="Hugenholtz P."/>
            <person name="Kyrpides N.C."/>
            <person name="Klenk H.P."/>
        </authorList>
    </citation>
    <scope>NUCLEOTIDE SEQUENCE [LARGE SCALE GENOMIC DNA]</scope>
    <source>
        <strain evidence="3">ATCC 49802 / DSM 20745 / S 6022</strain>
    </source>
</reference>
<evidence type="ECO:0000313" key="3">
    <source>
        <dbReference type="Proteomes" id="UP000002027"/>
    </source>
</evidence>
<accession>D1C4X0</accession>
<dbReference type="STRING" id="479434.Sthe_1854"/>
<dbReference type="RefSeq" id="WP_012872333.1">
    <property type="nucleotide sequence ID" value="NC_013523.1"/>
</dbReference>
<reference evidence="3" key="1">
    <citation type="submission" date="2009-11" db="EMBL/GenBank/DDBJ databases">
        <title>The complete chromosome 1 of Sphaerobacter thermophilus DSM 20745.</title>
        <authorList>
            <person name="Lucas S."/>
            <person name="Copeland A."/>
            <person name="Lapidus A."/>
            <person name="Glavina del Rio T."/>
            <person name="Dalin E."/>
            <person name="Tice H."/>
            <person name="Bruce D."/>
            <person name="Goodwin L."/>
            <person name="Pitluck S."/>
            <person name="Kyrpides N."/>
            <person name="Mavromatis K."/>
            <person name="Ivanova N."/>
            <person name="Mikhailova N."/>
            <person name="LaButti K.M."/>
            <person name="Clum A."/>
            <person name="Sun H.I."/>
            <person name="Brettin T."/>
            <person name="Detter J.C."/>
            <person name="Han C."/>
            <person name="Larimer F."/>
            <person name="Land M."/>
            <person name="Hauser L."/>
            <person name="Markowitz V."/>
            <person name="Cheng J.F."/>
            <person name="Hugenholtz P."/>
            <person name="Woyke T."/>
            <person name="Wu D."/>
            <person name="Steenblock K."/>
            <person name="Schneider S."/>
            <person name="Pukall R."/>
            <person name="Goeker M."/>
            <person name="Klenk H.P."/>
            <person name="Eisen J.A."/>
        </authorList>
    </citation>
    <scope>NUCLEOTIDE SEQUENCE [LARGE SCALE GENOMIC DNA]</scope>
    <source>
        <strain evidence="3">ATCC 49802 / DSM 20745 / S 6022</strain>
    </source>
</reference>
<sequence>MGSGACIARIVRIVSCAALLAVALAATPAAAAQPIDNYAMAQVWARLDRPVAEGRVSRAWVWGPEPISPLLLEPYAGARAGSAAGRRWVQYFDKGRLEVADGANGEPGPVTSGRLAAELITGRIQLGASETQDVGPAEIPIVGEIADPGAPTYATFSPLLRYEPIPTGWTVIQVVDRAGRVTSDPALAEYGVTAAVLVPETNHTVASVFWDYLHSSGPVWAGWEFRDERLFPDPFAVTGFPISEAYWAWVQVDGQPRPVLLQAFERRVLTYTPANPAGWQVESANVGRHYYTWRYLDDRGEPALRIGSVAYRPDATGKWVFIGTVRNLSRGAYGDVAVTVNLYDENGEVIASQTGPLDLAPLGPGETLPFRVWLDSGDPFARAEVLATGQPGERRAHPTLVVERESATGFDGDRFSVRAEVRNVGETRVRYTAYVVALYDRHDRIVGYTWGLADPPSLEPGARATITTSIDKPPPTAVRYRLFVTGQ</sequence>
<name>D1C4X0_SPHTD</name>
<organism evidence="2 3">
    <name type="scientific">Sphaerobacter thermophilus (strain ATCC 49802 / DSM 20745 / KCCM 41009 / NCIMB 13125 / S 6022)</name>
    <dbReference type="NCBI Taxonomy" id="479434"/>
    <lineage>
        <taxon>Bacteria</taxon>
        <taxon>Pseudomonadati</taxon>
        <taxon>Thermomicrobiota</taxon>
        <taxon>Thermomicrobia</taxon>
        <taxon>Sphaerobacterales</taxon>
        <taxon>Sphaerobacterineae</taxon>
        <taxon>Sphaerobacteraceae</taxon>
        <taxon>Sphaerobacter</taxon>
    </lineage>
</organism>
<dbReference type="InterPro" id="IPR047676">
    <property type="entry name" value="FxLYD_dom"/>
</dbReference>
<keyword evidence="1" id="KW-0732">Signal</keyword>
<feature type="signal peptide" evidence="1">
    <location>
        <begin position="1"/>
        <end position="31"/>
    </location>
</feature>
<dbReference type="AlphaFoldDB" id="D1C4X0"/>
<evidence type="ECO:0000313" key="2">
    <source>
        <dbReference type="EMBL" id="ACZ39287.1"/>
    </source>
</evidence>
<protein>
    <recommendedName>
        <fullName evidence="4">CARDB domain-containing protein</fullName>
    </recommendedName>
</protein>
<evidence type="ECO:0000256" key="1">
    <source>
        <dbReference type="SAM" id="SignalP"/>
    </source>
</evidence>
<dbReference type="NCBIfam" id="NF038353">
    <property type="entry name" value="FxLYD_dom"/>
    <property type="match status" value="2"/>
</dbReference>
<proteinExistence type="predicted"/>
<keyword evidence="3" id="KW-1185">Reference proteome</keyword>
<dbReference type="InParanoid" id="D1C4X0"/>
<dbReference type="OrthoDB" id="146594at2"/>
<feature type="chain" id="PRO_5003021078" description="CARDB domain-containing protein" evidence="1">
    <location>
        <begin position="32"/>
        <end position="487"/>
    </location>
</feature>
<gene>
    <name evidence="2" type="ordered locus">Sthe_1854</name>
</gene>
<dbReference type="EMBL" id="CP001823">
    <property type="protein sequence ID" value="ACZ39287.1"/>
    <property type="molecule type" value="Genomic_DNA"/>
</dbReference>
<dbReference type="KEGG" id="sti:Sthe_1854"/>
<dbReference type="eggNOG" id="COG1525">
    <property type="taxonomic scope" value="Bacteria"/>
</dbReference>
<dbReference type="HOGENOM" id="CLU_560084_0_0_0"/>
<dbReference type="Proteomes" id="UP000002027">
    <property type="component" value="Chromosome 1"/>
</dbReference>
<evidence type="ECO:0008006" key="4">
    <source>
        <dbReference type="Google" id="ProtNLM"/>
    </source>
</evidence>